<name>A0A7S4LAY5_9EUGL</name>
<dbReference type="AlphaFoldDB" id="A0A7S4LAY5"/>
<accession>A0A7S4LAY5</accession>
<evidence type="ECO:0000256" key="1">
    <source>
        <dbReference type="SAM" id="MobiDB-lite"/>
    </source>
</evidence>
<sequence length="104" mass="10708">MFGCTGNVLGCGFKKGKNGGGVHGQLVWATATEACLKPCLGFGEIALGDVGIADRQRSQVSQTTRGTPGAAWPTSQTVPPLRLLHSCSEGDPDRGHACGNTALR</sequence>
<protein>
    <submittedName>
        <fullName evidence="2">Uncharacterized protein</fullName>
    </submittedName>
</protein>
<organism evidence="2">
    <name type="scientific">Eutreptiella gymnastica</name>
    <dbReference type="NCBI Taxonomy" id="73025"/>
    <lineage>
        <taxon>Eukaryota</taxon>
        <taxon>Discoba</taxon>
        <taxon>Euglenozoa</taxon>
        <taxon>Euglenida</taxon>
        <taxon>Spirocuta</taxon>
        <taxon>Euglenophyceae</taxon>
        <taxon>Eutreptiales</taxon>
        <taxon>Eutreptiaceae</taxon>
        <taxon>Eutreptiella</taxon>
    </lineage>
</organism>
<gene>
    <name evidence="2" type="ORF">EGYM00163_LOCUS28609</name>
</gene>
<dbReference type="EMBL" id="HBJA01081876">
    <property type="protein sequence ID" value="CAE0817444.1"/>
    <property type="molecule type" value="Transcribed_RNA"/>
</dbReference>
<feature type="region of interest" description="Disordered" evidence="1">
    <location>
        <begin position="83"/>
        <end position="104"/>
    </location>
</feature>
<evidence type="ECO:0000313" key="2">
    <source>
        <dbReference type="EMBL" id="CAE0817444.1"/>
    </source>
</evidence>
<proteinExistence type="predicted"/>
<reference evidence="2" key="1">
    <citation type="submission" date="2021-01" db="EMBL/GenBank/DDBJ databases">
        <authorList>
            <person name="Corre E."/>
            <person name="Pelletier E."/>
            <person name="Niang G."/>
            <person name="Scheremetjew M."/>
            <person name="Finn R."/>
            <person name="Kale V."/>
            <person name="Holt S."/>
            <person name="Cochrane G."/>
            <person name="Meng A."/>
            <person name="Brown T."/>
            <person name="Cohen L."/>
        </authorList>
    </citation>
    <scope>NUCLEOTIDE SEQUENCE</scope>
    <source>
        <strain evidence="2">CCMP1594</strain>
    </source>
</reference>